<evidence type="ECO:0000313" key="2">
    <source>
        <dbReference type="Proteomes" id="UP001189429"/>
    </source>
</evidence>
<accession>A0ABN9WDM7</accession>
<dbReference type="EMBL" id="CAUYUJ010018546">
    <property type="protein sequence ID" value="CAK0884423.1"/>
    <property type="molecule type" value="Genomic_DNA"/>
</dbReference>
<dbReference type="Proteomes" id="UP001189429">
    <property type="component" value="Unassembled WGS sequence"/>
</dbReference>
<organism evidence="1 2">
    <name type="scientific">Prorocentrum cordatum</name>
    <dbReference type="NCBI Taxonomy" id="2364126"/>
    <lineage>
        <taxon>Eukaryota</taxon>
        <taxon>Sar</taxon>
        <taxon>Alveolata</taxon>
        <taxon>Dinophyceae</taxon>
        <taxon>Prorocentrales</taxon>
        <taxon>Prorocentraceae</taxon>
        <taxon>Prorocentrum</taxon>
    </lineage>
</organism>
<evidence type="ECO:0000313" key="1">
    <source>
        <dbReference type="EMBL" id="CAK0884423.1"/>
    </source>
</evidence>
<comment type="caution">
    <text evidence="1">The sequence shown here is derived from an EMBL/GenBank/DDBJ whole genome shotgun (WGS) entry which is preliminary data.</text>
</comment>
<gene>
    <name evidence="1" type="ORF">PCOR1329_LOCUS66377</name>
</gene>
<name>A0ABN9WDM7_9DINO</name>
<reference evidence="1" key="1">
    <citation type="submission" date="2023-10" db="EMBL/GenBank/DDBJ databases">
        <authorList>
            <person name="Chen Y."/>
            <person name="Shah S."/>
            <person name="Dougan E. K."/>
            <person name="Thang M."/>
            <person name="Chan C."/>
        </authorList>
    </citation>
    <scope>NUCLEOTIDE SEQUENCE [LARGE SCALE GENOMIC DNA]</scope>
</reference>
<sequence length="194" mass="21571">MMDHPLYTPDPRDASVIFLRHDTLRMCEWPDLLMLPGEDGREHGKCGCVDAGGDGYDGPALDNYSRSCGWCCPVGSHLFAATVQEVVRRLFFSCLRSGQDPGYRARVPPPPLLDNLTLWVAHARSGYAGLVRVGIRGVAQSDKVWLSACTSSAPHKITWVIAEKESTISREYGPIHTFVYFKNAQDTFFNCGEF</sequence>
<proteinExistence type="predicted"/>
<feature type="non-terminal residue" evidence="1">
    <location>
        <position position="194"/>
    </location>
</feature>
<protein>
    <submittedName>
        <fullName evidence="1">Uncharacterized protein</fullName>
    </submittedName>
</protein>
<keyword evidence="2" id="KW-1185">Reference proteome</keyword>